<evidence type="ECO:0000256" key="1">
    <source>
        <dbReference type="SAM" id="SignalP"/>
    </source>
</evidence>
<feature type="chain" id="PRO_5032489203" evidence="1">
    <location>
        <begin position="30"/>
        <end position="128"/>
    </location>
</feature>
<evidence type="ECO:0000313" key="3">
    <source>
        <dbReference type="Proteomes" id="UP000593601"/>
    </source>
</evidence>
<evidence type="ECO:0000313" key="2">
    <source>
        <dbReference type="EMBL" id="QOV18374.1"/>
    </source>
</evidence>
<protein>
    <submittedName>
        <fullName evidence="2">Uncharacterized protein</fullName>
    </submittedName>
</protein>
<feature type="signal peptide" evidence="1">
    <location>
        <begin position="1"/>
        <end position="29"/>
    </location>
</feature>
<keyword evidence="3" id="KW-1185">Reference proteome</keyword>
<dbReference type="EMBL" id="CP063304">
    <property type="protein sequence ID" value="QOV18374.1"/>
    <property type="molecule type" value="Genomic_DNA"/>
</dbReference>
<organism evidence="2 3">
    <name type="scientific">Blautia liquoris</name>
    <dbReference type="NCBI Taxonomy" id="2779518"/>
    <lineage>
        <taxon>Bacteria</taxon>
        <taxon>Bacillati</taxon>
        <taxon>Bacillota</taxon>
        <taxon>Clostridia</taxon>
        <taxon>Lachnospirales</taxon>
        <taxon>Lachnospiraceae</taxon>
        <taxon>Blautia</taxon>
    </lineage>
</organism>
<reference evidence="2 3" key="1">
    <citation type="submission" date="2020-10" db="EMBL/GenBank/DDBJ databases">
        <title>Blautia liquoris sp.nov., isolated from the mud in a fermentation cellar used for the production of Chinese strong-flavoured liquor.</title>
        <authorList>
            <person name="Lu L."/>
        </authorList>
    </citation>
    <scope>NUCLEOTIDE SEQUENCE [LARGE SCALE GENOMIC DNA]</scope>
    <source>
        <strain evidence="2 3">LZLJ-3</strain>
    </source>
</reference>
<name>A0A7M2REI4_9FIRM</name>
<dbReference type="KEGG" id="bliq:INP51_10130"/>
<accession>A0A7M2REI4</accession>
<dbReference type="AlphaFoldDB" id="A0A7M2REI4"/>
<dbReference type="Proteomes" id="UP000593601">
    <property type="component" value="Chromosome"/>
</dbReference>
<keyword evidence="1" id="KW-0732">Signal</keyword>
<proteinExistence type="predicted"/>
<dbReference type="RefSeq" id="WP_193734736.1">
    <property type="nucleotide sequence ID" value="NZ_CP063304.1"/>
</dbReference>
<gene>
    <name evidence="2" type="ORF">INP51_10130</name>
</gene>
<sequence>MKRKIHSLFSWVMTVLMIFSSMPVSIASAEDTITDKTSVLTNVKAVVSQNGTEIADKASISGKDKVSAVVSFNIPAASSEASSATQVKSGDTASFILSKGFNLAGQKSTDLLTKKWKETWKCFVYPRG</sequence>